<dbReference type="EMBL" id="JACIEZ010000025">
    <property type="protein sequence ID" value="MBB4067409.1"/>
    <property type="molecule type" value="Genomic_DNA"/>
</dbReference>
<name>A0A7W6J9R4_9HYPH</name>
<protein>
    <submittedName>
        <fullName evidence="1">Uncharacterized protein</fullName>
    </submittedName>
</protein>
<keyword evidence="2" id="KW-1185">Reference proteome</keyword>
<evidence type="ECO:0000313" key="1">
    <source>
        <dbReference type="EMBL" id="MBB4067409.1"/>
    </source>
</evidence>
<dbReference type="RefSeq" id="WP_183368589.1">
    <property type="nucleotide sequence ID" value="NZ_JACIEZ010000025.1"/>
</dbReference>
<dbReference type="Proteomes" id="UP000528286">
    <property type="component" value="Unassembled WGS sequence"/>
</dbReference>
<proteinExistence type="predicted"/>
<evidence type="ECO:0000313" key="2">
    <source>
        <dbReference type="Proteomes" id="UP000528286"/>
    </source>
</evidence>
<organism evidence="1 2">
    <name type="scientific">Gellertiella hungarica</name>
    <dbReference type="NCBI Taxonomy" id="1572859"/>
    <lineage>
        <taxon>Bacteria</taxon>
        <taxon>Pseudomonadati</taxon>
        <taxon>Pseudomonadota</taxon>
        <taxon>Alphaproteobacteria</taxon>
        <taxon>Hyphomicrobiales</taxon>
        <taxon>Rhizobiaceae</taxon>
        <taxon>Gellertiella</taxon>
    </lineage>
</organism>
<gene>
    <name evidence="1" type="ORF">GGR23_004642</name>
</gene>
<reference evidence="1 2" key="1">
    <citation type="submission" date="2020-08" db="EMBL/GenBank/DDBJ databases">
        <title>Genomic Encyclopedia of Type Strains, Phase IV (KMG-IV): sequencing the most valuable type-strain genomes for metagenomic binning, comparative biology and taxonomic classification.</title>
        <authorList>
            <person name="Goeker M."/>
        </authorList>
    </citation>
    <scope>NUCLEOTIDE SEQUENCE [LARGE SCALE GENOMIC DNA]</scope>
    <source>
        <strain evidence="1 2">DSM 29853</strain>
    </source>
</reference>
<sequence>MGERYFDDEQEISPQGLALLRRVLADLFRDQEGDSSQEEELGLARELVSLFKSGFRSEEELRAMAKRSRFLHQQDF</sequence>
<comment type="caution">
    <text evidence="1">The sequence shown here is derived from an EMBL/GenBank/DDBJ whole genome shotgun (WGS) entry which is preliminary data.</text>
</comment>
<dbReference type="AlphaFoldDB" id="A0A7W6J9R4"/>
<accession>A0A7W6J9R4</accession>